<feature type="non-terminal residue" evidence="1">
    <location>
        <position position="1"/>
    </location>
</feature>
<evidence type="ECO:0000313" key="2">
    <source>
        <dbReference type="Proteomes" id="UP000011976"/>
    </source>
</evidence>
<dbReference type="AlphaFoldDB" id="M9MJ94"/>
<keyword evidence="1" id="KW-0689">Ribosomal protein</keyword>
<accession>M9MJ94</accession>
<reference evidence="2" key="1">
    <citation type="journal article" date="2013" name="Genome Announc.">
        <title>Genome sequence of the basidiomycetous yeast Pseudozyma antarctica T-34, a producer of the glycolipid biosurfactants mannosylerythritol lipids.</title>
        <authorList>
            <person name="Morita T."/>
            <person name="Koike H."/>
            <person name="Koyama Y."/>
            <person name="Hagiwara H."/>
            <person name="Ito E."/>
            <person name="Fukuoka T."/>
            <person name="Imura T."/>
            <person name="Machida M."/>
            <person name="Kitamoto D."/>
        </authorList>
    </citation>
    <scope>NUCLEOTIDE SEQUENCE [LARGE SCALE GENOMIC DNA]</scope>
    <source>
        <strain evidence="2">T-34</strain>
    </source>
</reference>
<sequence length="26" mass="2973">VRRRHGLRSLRLNASSVRVPLLGMVE</sequence>
<dbReference type="GO" id="GO:0005840">
    <property type="term" value="C:ribosome"/>
    <property type="evidence" value="ECO:0007669"/>
    <property type="project" value="UniProtKB-KW"/>
</dbReference>
<keyword evidence="1" id="KW-0687">Ribonucleoprotein</keyword>
<dbReference type="EMBL" id="DF196793">
    <property type="protein sequence ID" value="GAC77687.1"/>
    <property type="molecule type" value="Genomic_DNA"/>
</dbReference>
<evidence type="ECO:0000313" key="1">
    <source>
        <dbReference type="EMBL" id="GAC77687.1"/>
    </source>
</evidence>
<dbReference type="Proteomes" id="UP000011976">
    <property type="component" value="Unassembled WGS sequence"/>
</dbReference>
<proteinExistence type="predicted"/>
<organism evidence="1 2">
    <name type="scientific">Pseudozyma antarctica (strain T-34)</name>
    <name type="common">Yeast</name>
    <name type="synonym">Candida antarctica</name>
    <dbReference type="NCBI Taxonomy" id="1151754"/>
    <lineage>
        <taxon>Eukaryota</taxon>
        <taxon>Fungi</taxon>
        <taxon>Dikarya</taxon>
        <taxon>Basidiomycota</taxon>
        <taxon>Ustilaginomycotina</taxon>
        <taxon>Ustilaginomycetes</taxon>
        <taxon>Ustilaginales</taxon>
        <taxon>Ustilaginaceae</taxon>
        <taxon>Moesziomyces</taxon>
    </lineage>
</organism>
<name>M9MJ94_PSEA3</name>
<gene>
    <name evidence="1" type="ORF">PANT_27c00073</name>
</gene>
<protein>
    <submittedName>
        <fullName evidence="1">60S acidic ribosomal protein P2</fullName>
    </submittedName>
</protein>